<dbReference type="PANTHER" id="PTHR46407">
    <property type="entry name" value="OS02G0208700 PROTEIN"/>
    <property type="match status" value="1"/>
</dbReference>
<dbReference type="CDD" id="cd22152">
    <property type="entry name" value="F-box_AtAFR-like"/>
    <property type="match status" value="1"/>
</dbReference>
<feature type="domain" description="F-box" evidence="1">
    <location>
        <begin position="6"/>
        <end position="44"/>
    </location>
</feature>
<protein>
    <submittedName>
        <fullName evidence="2">Galactose oxidase/kelch repeat protein</fullName>
    </submittedName>
    <submittedName>
        <fullName evidence="3">Putative F-box domain, galactose oxidase, beta-propeller</fullName>
    </submittedName>
</protein>
<gene>
    <name evidence="4" type="primary">25491381</name>
    <name evidence="2" type="ordered locus">MTR_4g011900</name>
    <name evidence="3" type="ORF">MtrunA17_Chr4g0004201</name>
</gene>
<dbReference type="EMBL" id="CM001220">
    <property type="protein sequence ID" value="KEH28766.1"/>
    <property type="molecule type" value="Genomic_DNA"/>
</dbReference>
<dbReference type="InterPro" id="IPR006652">
    <property type="entry name" value="Kelch_1"/>
</dbReference>
<accession>A0A072UH78</accession>
<reference evidence="4" key="3">
    <citation type="submission" date="2015-04" db="UniProtKB">
        <authorList>
            <consortium name="EnsemblPlants"/>
        </authorList>
    </citation>
    <scope>IDENTIFICATION</scope>
    <source>
        <strain evidence="4">cv. Jemalong A17</strain>
    </source>
</reference>
<dbReference type="OrthoDB" id="191037at2759"/>
<dbReference type="GO" id="GO:0080037">
    <property type="term" value="P:negative regulation of cytokinin-activated signaling pathway"/>
    <property type="evidence" value="ECO:0007669"/>
    <property type="project" value="InterPro"/>
</dbReference>
<dbReference type="SMART" id="SM00612">
    <property type="entry name" value="Kelch"/>
    <property type="match status" value="2"/>
</dbReference>
<dbReference type="KEGG" id="mtr:25491381"/>
<sequence>MNMELISGLPEDVARDCLIRVSYQQFPTVASVCKGWKTEIHTVEYHRQRRRTGNSQKVLVMVQARIEPNKTETGSTKRLVNPVYRLSVFEPETGFWSELPAPPGYNSGLPVMCQVACVGYDLVVLGGLDPETWKASNSVFVYNFLSAKWRCGTQMPGGPRTFFGCSSDDRQTIFVAGGHDDEKNALRSALAYDVVADVWVQLPEMSSERDECKAVFRGGRFIVVGGYTTENQGRFERSAEAFDFVTWKWGQVEEEYLDCATCPMTLVDGGDEEESVYMCCNGELVMMRAHTWQKMGRVPDEICNVAYVGAFDGFVVVIGSSGYGEVHMGYVFDVNNNNWRKLDCPDGFKGHVQTGCVLEI</sequence>
<dbReference type="Pfam" id="PF00646">
    <property type="entry name" value="F-box"/>
    <property type="match status" value="1"/>
</dbReference>
<evidence type="ECO:0000313" key="4">
    <source>
        <dbReference type="EnsemblPlants" id="KEH28766"/>
    </source>
</evidence>
<dbReference type="Gene3D" id="2.120.10.80">
    <property type="entry name" value="Kelch-type beta propeller"/>
    <property type="match status" value="1"/>
</dbReference>
<evidence type="ECO:0000259" key="1">
    <source>
        <dbReference type="Pfam" id="PF00646"/>
    </source>
</evidence>
<evidence type="ECO:0000313" key="5">
    <source>
        <dbReference type="Proteomes" id="UP000002051"/>
    </source>
</evidence>
<dbReference type="Pfam" id="PF01344">
    <property type="entry name" value="Kelch_1"/>
    <property type="match status" value="3"/>
</dbReference>
<keyword evidence="5" id="KW-1185">Reference proteome</keyword>
<reference evidence="2 5" key="2">
    <citation type="journal article" date="2014" name="BMC Genomics">
        <title>An improved genome release (version Mt4.0) for the model legume Medicago truncatula.</title>
        <authorList>
            <person name="Tang H."/>
            <person name="Krishnakumar V."/>
            <person name="Bidwell S."/>
            <person name="Rosen B."/>
            <person name="Chan A."/>
            <person name="Zhou S."/>
            <person name="Gentzbittel L."/>
            <person name="Childs K.L."/>
            <person name="Yandell M."/>
            <person name="Gundlach H."/>
            <person name="Mayer K.F."/>
            <person name="Schwartz D.C."/>
            <person name="Town C.D."/>
        </authorList>
    </citation>
    <scope>GENOME REANNOTATION</scope>
    <source>
        <strain evidence="2">A17</strain>
        <strain evidence="4 5">cv. Jemalong A17</strain>
    </source>
</reference>
<dbReference type="EnsemblPlants" id="KEH28766">
    <property type="protein sequence ID" value="KEH28766"/>
    <property type="gene ID" value="MTR_4g011900"/>
</dbReference>
<dbReference type="AlphaFoldDB" id="A0A072UH78"/>
<dbReference type="Gramene" id="rna20533">
    <property type="protein sequence ID" value="RHN58608.1"/>
    <property type="gene ID" value="gene20533"/>
</dbReference>
<dbReference type="InterPro" id="IPR001810">
    <property type="entry name" value="F-box_dom"/>
</dbReference>
<dbReference type="PANTHER" id="PTHR46407:SF17">
    <property type="entry name" value="GALACTOSE OXIDASE_KELCH REPEAT PROTEIN"/>
    <property type="match status" value="1"/>
</dbReference>
<dbReference type="Proteomes" id="UP000002051">
    <property type="component" value="Chromosome 4"/>
</dbReference>
<dbReference type="HOGENOM" id="CLU_028510_1_0_1"/>
<proteinExistence type="predicted"/>
<organism evidence="2 5">
    <name type="scientific">Medicago truncatula</name>
    <name type="common">Barrel medic</name>
    <name type="synonym">Medicago tribuloides</name>
    <dbReference type="NCBI Taxonomy" id="3880"/>
    <lineage>
        <taxon>Eukaryota</taxon>
        <taxon>Viridiplantae</taxon>
        <taxon>Streptophyta</taxon>
        <taxon>Embryophyta</taxon>
        <taxon>Tracheophyta</taxon>
        <taxon>Spermatophyta</taxon>
        <taxon>Magnoliopsida</taxon>
        <taxon>eudicotyledons</taxon>
        <taxon>Gunneridae</taxon>
        <taxon>Pentapetalae</taxon>
        <taxon>rosids</taxon>
        <taxon>fabids</taxon>
        <taxon>Fabales</taxon>
        <taxon>Fabaceae</taxon>
        <taxon>Papilionoideae</taxon>
        <taxon>50 kb inversion clade</taxon>
        <taxon>NPAAA clade</taxon>
        <taxon>Hologalegina</taxon>
        <taxon>IRL clade</taxon>
        <taxon>Trifolieae</taxon>
        <taxon>Medicago</taxon>
    </lineage>
</organism>
<reference evidence="3" key="4">
    <citation type="journal article" date="2018" name="Nat. Plants">
        <title>Whole-genome landscape of Medicago truncatula symbiotic genes.</title>
        <authorList>
            <person name="Pecrix Y."/>
            <person name="Gamas P."/>
            <person name="Carrere S."/>
        </authorList>
    </citation>
    <scope>NUCLEOTIDE SEQUENCE</scope>
    <source>
        <tissue evidence="3">Leaves</tissue>
    </source>
</reference>
<dbReference type="InterPro" id="IPR044595">
    <property type="entry name" value="KMD1-4"/>
</dbReference>
<dbReference type="InterPro" id="IPR015915">
    <property type="entry name" value="Kelch-typ_b-propeller"/>
</dbReference>
<name>A0A072UH78_MEDTR</name>
<dbReference type="Proteomes" id="UP000265566">
    <property type="component" value="Chromosome 4"/>
</dbReference>
<evidence type="ECO:0000313" key="3">
    <source>
        <dbReference type="EMBL" id="RHN58608.1"/>
    </source>
</evidence>
<evidence type="ECO:0000313" key="2">
    <source>
        <dbReference type="EMBL" id="KEH28766.1"/>
    </source>
</evidence>
<reference evidence="2 5" key="1">
    <citation type="journal article" date="2011" name="Nature">
        <title>The Medicago genome provides insight into the evolution of rhizobial symbioses.</title>
        <authorList>
            <person name="Young N.D."/>
            <person name="Debelle F."/>
            <person name="Oldroyd G.E."/>
            <person name="Geurts R."/>
            <person name="Cannon S.B."/>
            <person name="Udvardi M.K."/>
            <person name="Benedito V.A."/>
            <person name="Mayer K.F."/>
            <person name="Gouzy J."/>
            <person name="Schoof H."/>
            <person name="Van de Peer Y."/>
            <person name="Proost S."/>
            <person name="Cook D.R."/>
            <person name="Meyers B.C."/>
            <person name="Spannagl M."/>
            <person name="Cheung F."/>
            <person name="De Mita S."/>
            <person name="Krishnakumar V."/>
            <person name="Gundlach H."/>
            <person name="Zhou S."/>
            <person name="Mudge J."/>
            <person name="Bharti A.K."/>
            <person name="Murray J.D."/>
            <person name="Naoumkina M.A."/>
            <person name="Rosen B."/>
            <person name="Silverstein K.A."/>
            <person name="Tang H."/>
            <person name="Rombauts S."/>
            <person name="Zhao P.X."/>
            <person name="Zhou P."/>
            <person name="Barbe V."/>
            <person name="Bardou P."/>
            <person name="Bechner M."/>
            <person name="Bellec A."/>
            <person name="Berger A."/>
            <person name="Berges H."/>
            <person name="Bidwell S."/>
            <person name="Bisseling T."/>
            <person name="Choisne N."/>
            <person name="Couloux A."/>
            <person name="Denny R."/>
            <person name="Deshpande S."/>
            <person name="Dai X."/>
            <person name="Doyle J.J."/>
            <person name="Dudez A.M."/>
            <person name="Farmer A.D."/>
            <person name="Fouteau S."/>
            <person name="Franken C."/>
            <person name="Gibelin C."/>
            <person name="Gish J."/>
            <person name="Goldstein S."/>
            <person name="Gonzalez A.J."/>
            <person name="Green P.J."/>
            <person name="Hallab A."/>
            <person name="Hartog M."/>
            <person name="Hua A."/>
            <person name="Humphray S.J."/>
            <person name="Jeong D.H."/>
            <person name="Jing Y."/>
            <person name="Jocker A."/>
            <person name="Kenton S.M."/>
            <person name="Kim D.J."/>
            <person name="Klee K."/>
            <person name="Lai H."/>
            <person name="Lang C."/>
            <person name="Lin S."/>
            <person name="Macmil S.L."/>
            <person name="Magdelenat G."/>
            <person name="Matthews L."/>
            <person name="McCorrison J."/>
            <person name="Monaghan E.L."/>
            <person name="Mun J.H."/>
            <person name="Najar F.Z."/>
            <person name="Nicholson C."/>
            <person name="Noirot C."/>
            <person name="O'Bleness M."/>
            <person name="Paule C.R."/>
            <person name="Poulain J."/>
            <person name="Prion F."/>
            <person name="Qin B."/>
            <person name="Qu C."/>
            <person name="Retzel E.F."/>
            <person name="Riddle C."/>
            <person name="Sallet E."/>
            <person name="Samain S."/>
            <person name="Samson N."/>
            <person name="Sanders I."/>
            <person name="Saurat O."/>
            <person name="Scarpelli C."/>
            <person name="Schiex T."/>
            <person name="Segurens B."/>
            <person name="Severin A.J."/>
            <person name="Sherrier D.J."/>
            <person name="Shi R."/>
            <person name="Sims S."/>
            <person name="Singer S.R."/>
            <person name="Sinharoy S."/>
            <person name="Sterck L."/>
            <person name="Viollet A."/>
            <person name="Wang B.B."/>
            <person name="Wang K."/>
            <person name="Wang M."/>
            <person name="Wang X."/>
            <person name="Warfsmann J."/>
            <person name="Weissenbach J."/>
            <person name="White D.D."/>
            <person name="White J.D."/>
            <person name="Wiley G.B."/>
            <person name="Wincker P."/>
            <person name="Xing Y."/>
            <person name="Yang L."/>
            <person name="Yao Z."/>
            <person name="Ying F."/>
            <person name="Zhai J."/>
            <person name="Zhou L."/>
            <person name="Zuber A."/>
            <person name="Denarie J."/>
            <person name="Dixon R.A."/>
            <person name="May G.D."/>
            <person name="Schwartz D.C."/>
            <person name="Rogers J."/>
            <person name="Quetier F."/>
            <person name="Town C.D."/>
            <person name="Roe B.A."/>
        </authorList>
    </citation>
    <scope>NUCLEOTIDE SEQUENCE [LARGE SCALE GENOMIC DNA]</scope>
    <source>
        <strain evidence="2">A17</strain>
        <strain evidence="4 5">cv. Jemalong A17</strain>
    </source>
</reference>
<dbReference type="EMBL" id="PSQE01000004">
    <property type="protein sequence ID" value="RHN58608.1"/>
    <property type="molecule type" value="Genomic_DNA"/>
</dbReference>
<dbReference type="GO" id="GO:2000762">
    <property type="term" value="P:regulation of phenylpropanoid metabolic process"/>
    <property type="evidence" value="ECO:0007669"/>
    <property type="project" value="InterPro"/>
</dbReference>
<dbReference type="SUPFAM" id="SSF117281">
    <property type="entry name" value="Kelch motif"/>
    <property type="match status" value="1"/>
</dbReference>